<dbReference type="PANTHER" id="PTHR30572">
    <property type="entry name" value="MEMBRANE COMPONENT OF TRANSPORTER-RELATED"/>
    <property type="match status" value="1"/>
</dbReference>
<evidence type="ECO:0000256" key="7">
    <source>
        <dbReference type="SAM" id="Phobius"/>
    </source>
</evidence>
<feature type="transmembrane region" description="Helical" evidence="7">
    <location>
        <begin position="439"/>
        <end position="460"/>
    </location>
</feature>
<evidence type="ECO:0000256" key="2">
    <source>
        <dbReference type="ARBA" id="ARBA00022475"/>
    </source>
</evidence>
<gene>
    <name evidence="10" type="ORF">ACFO5Q_15890</name>
</gene>
<evidence type="ECO:0000313" key="10">
    <source>
        <dbReference type="EMBL" id="MFC4349333.1"/>
    </source>
</evidence>
<evidence type="ECO:0000313" key="11">
    <source>
        <dbReference type="Proteomes" id="UP001595776"/>
    </source>
</evidence>
<keyword evidence="5 7" id="KW-0472">Membrane</keyword>
<reference evidence="11" key="1">
    <citation type="journal article" date="2019" name="Int. J. Syst. Evol. Microbiol.">
        <title>The Global Catalogue of Microorganisms (GCM) 10K type strain sequencing project: providing services to taxonomists for standard genome sequencing and annotation.</title>
        <authorList>
            <consortium name="The Broad Institute Genomics Platform"/>
            <consortium name="The Broad Institute Genome Sequencing Center for Infectious Disease"/>
            <person name="Wu L."/>
            <person name="Ma J."/>
        </authorList>
    </citation>
    <scope>NUCLEOTIDE SEQUENCE [LARGE SCALE GENOMIC DNA]</scope>
    <source>
        <strain evidence="11">CGMCC 1.15304</strain>
    </source>
</reference>
<protein>
    <submittedName>
        <fullName evidence="10">ABC transporter permease</fullName>
    </submittedName>
</protein>
<evidence type="ECO:0000256" key="6">
    <source>
        <dbReference type="ARBA" id="ARBA00038076"/>
    </source>
</evidence>
<proteinExistence type="inferred from homology"/>
<dbReference type="EMBL" id="JBHSCR010000017">
    <property type="protein sequence ID" value="MFC4349333.1"/>
    <property type="molecule type" value="Genomic_DNA"/>
</dbReference>
<feature type="transmembrane region" description="Helical" evidence="7">
    <location>
        <begin position="21"/>
        <end position="41"/>
    </location>
</feature>
<dbReference type="Pfam" id="PF12704">
    <property type="entry name" value="MacB_PCD"/>
    <property type="match status" value="2"/>
</dbReference>
<keyword evidence="11" id="KW-1185">Reference proteome</keyword>
<evidence type="ECO:0000259" key="9">
    <source>
        <dbReference type="Pfam" id="PF12704"/>
    </source>
</evidence>
<dbReference type="PANTHER" id="PTHR30572:SF4">
    <property type="entry name" value="ABC TRANSPORTER PERMEASE YTRF"/>
    <property type="match status" value="1"/>
</dbReference>
<feature type="transmembrane region" description="Helical" evidence="7">
    <location>
        <begin position="791"/>
        <end position="810"/>
    </location>
</feature>
<feature type="domain" description="MacB-like periplasmic core" evidence="9">
    <location>
        <begin position="20"/>
        <end position="242"/>
    </location>
</feature>
<keyword evidence="4 7" id="KW-1133">Transmembrane helix</keyword>
<evidence type="ECO:0000256" key="5">
    <source>
        <dbReference type="ARBA" id="ARBA00023136"/>
    </source>
</evidence>
<dbReference type="InterPro" id="IPR025857">
    <property type="entry name" value="MacB_PCD"/>
</dbReference>
<feature type="transmembrane region" description="Helical" evidence="7">
    <location>
        <begin position="298"/>
        <end position="320"/>
    </location>
</feature>
<dbReference type="Pfam" id="PF02687">
    <property type="entry name" value="FtsX"/>
    <property type="match status" value="2"/>
</dbReference>
<dbReference type="InterPro" id="IPR050250">
    <property type="entry name" value="Macrolide_Exporter_MacB"/>
</dbReference>
<dbReference type="RefSeq" id="WP_068146205.1">
    <property type="nucleotide sequence ID" value="NZ_JBHSCR010000017.1"/>
</dbReference>
<dbReference type="InterPro" id="IPR003838">
    <property type="entry name" value="ABC3_permease_C"/>
</dbReference>
<feature type="domain" description="ABC3 transporter permease C-terminal" evidence="8">
    <location>
        <begin position="303"/>
        <end position="415"/>
    </location>
</feature>
<feature type="transmembrane region" description="Helical" evidence="7">
    <location>
        <begin position="391"/>
        <end position="418"/>
    </location>
</feature>
<comment type="similarity">
    <text evidence="6">Belongs to the ABC-4 integral membrane protein family.</text>
</comment>
<evidence type="ECO:0000259" key="8">
    <source>
        <dbReference type="Pfam" id="PF02687"/>
    </source>
</evidence>
<dbReference type="Proteomes" id="UP001595776">
    <property type="component" value="Unassembled WGS sequence"/>
</dbReference>
<feature type="transmembrane region" description="Helical" evidence="7">
    <location>
        <begin position="760"/>
        <end position="779"/>
    </location>
</feature>
<feature type="domain" description="MacB-like periplasmic core" evidence="9">
    <location>
        <begin position="443"/>
        <end position="641"/>
    </location>
</feature>
<feature type="domain" description="ABC3 transporter permease C-terminal" evidence="8">
    <location>
        <begin position="707"/>
        <end position="809"/>
    </location>
</feature>
<feature type="transmembrane region" description="Helical" evidence="7">
    <location>
        <begin position="344"/>
        <end position="371"/>
    </location>
</feature>
<keyword evidence="3 7" id="KW-0812">Transmembrane</keyword>
<accession>A0ABV8UFT0</accession>
<organism evidence="10 11">
    <name type="scientific">Kordiimonas lipolytica</name>
    <dbReference type="NCBI Taxonomy" id="1662421"/>
    <lineage>
        <taxon>Bacteria</taxon>
        <taxon>Pseudomonadati</taxon>
        <taxon>Pseudomonadota</taxon>
        <taxon>Alphaproteobacteria</taxon>
        <taxon>Kordiimonadales</taxon>
        <taxon>Kordiimonadaceae</taxon>
        <taxon>Kordiimonas</taxon>
    </lineage>
</organism>
<evidence type="ECO:0000256" key="1">
    <source>
        <dbReference type="ARBA" id="ARBA00004651"/>
    </source>
</evidence>
<evidence type="ECO:0000256" key="4">
    <source>
        <dbReference type="ARBA" id="ARBA00022989"/>
    </source>
</evidence>
<evidence type="ECO:0000256" key="3">
    <source>
        <dbReference type="ARBA" id="ARBA00022692"/>
    </source>
</evidence>
<sequence length="829" mass="91387">MFQNYISVALRNLIKHKLYSAINIVGLAVGLAACVLIMLFVRDELSYDKQWANADELYRLHTTFSIPGREPFITVVAQGPTKHALKNFFPEEIERVTRFNNMWPVLRYGDAVFSEGIMWTDPETVDMFDFKVVSGDLRAAMNDNASLAVNQSFAKKHFGDADPIGKVVTINNYQVERDYRVAAVFEDLPHNTVLDFQAMAMIDEKDFVNQGWEFADWFSVNNYVYFQLKDGASIDVINDRLADFTNANISIPGQFTGGRDVDASDFITYSTQAMPEIQLDPRSPNGGEMKPTGSMANVLTFSAIAGLILLIACINFMNLATAKSTQRAREVAIRKVMGARRGQLIMQFLGESVLLALIGLTLGIVLVELFLPSFGEFLNKELVFDYTDGVTLAILIGLVMTVGVLGGVYPALILSGFLPSRVLKANKSAETSGSATLRNVLVVLQFTISIALIVATSVVYGQKFYATNMDPGFNKDNLMVINNVGRAGFSDKQQAFKEEVLRLPGVVSAAYSSDAPASGNESNRSVEIPGSDAGSILIGTQSIDYEFLETYQIPLVAGRNYSRDFATDVMPSSENATEGEIQNGAIVVNEGALRRFGFGDAEQSVGQVIQVGIGDGALAHLEIVGVIPDTHFQSLRSVMRPEMYFLEPDNYRSLTIRFEGNGADLANRIEGVWKSMVTTVPFDYQYVDERMAREFTEETNQSILLGIFSALAVIVACLGLYGLASFTAERRTKEIGIRKVLGASVMDIIRLLIWQFSKPVLIANLIAWPLAAWGMMSWLENFPYRLDTWVLAPLCLFAGFVALMIAWVTVGGNAAKVARSNPIKALRYE</sequence>
<feature type="transmembrane region" description="Helical" evidence="7">
    <location>
        <begin position="703"/>
        <end position="724"/>
    </location>
</feature>
<comment type="subcellular location">
    <subcellularLocation>
        <location evidence="1">Cell membrane</location>
        <topology evidence="1">Multi-pass membrane protein</topology>
    </subcellularLocation>
</comment>
<name>A0ABV8UFT0_9PROT</name>
<keyword evidence="2" id="KW-1003">Cell membrane</keyword>
<comment type="caution">
    <text evidence="10">The sequence shown here is derived from an EMBL/GenBank/DDBJ whole genome shotgun (WGS) entry which is preliminary data.</text>
</comment>